<protein>
    <recommendedName>
        <fullName evidence="1">Glycosyl transferase family 1 domain-containing protein</fullName>
    </recommendedName>
</protein>
<evidence type="ECO:0000259" key="1">
    <source>
        <dbReference type="Pfam" id="PF00534"/>
    </source>
</evidence>
<accession>A0A5M8P1L5</accession>
<evidence type="ECO:0000313" key="3">
    <source>
        <dbReference type="Proteomes" id="UP000324575"/>
    </source>
</evidence>
<comment type="caution">
    <text evidence="2">The sequence shown here is derived from an EMBL/GenBank/DDBJ whole genome shotgun (WGS) entry which is preliminary data.</text>
</comment>
<dbReference type="SUPFAM" id="SSF53756">
    <property type="entry name" value="UDP-Glycosyltransferase/glycogen phosphorylase"/>
    <property type="match status" value="1"/>
</dbReference>
<dbReference type="Proteomes" id="UP000324575">
    <property type="component" value="Unassembled WGS sequence"/>
</dbReference>
<proteinExistence type="predicted"/>
<gene>
    <name evidence="2" type="ORF">EZS26_001440</name>
</gene>
<name>A0A5M8P1L5_9BACT</name>
<dbReference type="GO" id="GO:0016757">
    <property type="term" value="F:glycosyltransferase activity"/>
    <property type="evidence" value="ECO:0007669"/>
    <property type="project" value="InterPro"/>
</dbReference>
<feature type="domain" description="Glycosyl transferase family 1" evidence="1">
    <location>
        <begin position="223"/>
        <end position="327"/>
    </location>
</feature>
<reference evidence="2 3" key="1">
    <citation type="submission" date="2019-03" db="EMBL/GenBank/DDBJ databases">
        <title>Single cell metagenomics reveals metabolic interactions within the superorganism composed of flagellate Streblomastix strix and complex community of Bacteroidetes bacteria on its surface.</title>
        <authorList>
            <person name="Treitli S.C."/>
            <person name="Kolisko M."/>
            <person name="Husnik F."/>
            <person name="Keeling P."/>
            <person name="Hampl V."/>
        </authorList>
    </citation>
    <scope>NUCLEOTIDE SEQUENCE [LARGE SCALE GENOMIC DNA]</scope>
    <source>
        <strain evidence="2">St1</strain>
    </source>
</reference>
<organism evidence="2 3">
    <name type="scientific">Candidatus Ordinivivax streblomastigis</name>
    <dbReference type="NCBI Taxonomy" id="2540710"/>
    <lineage>
        <taxon>Bacteria</taxon>
        <taxon>Pseudomonadati</taxon>
        <taxon>Bacteroidota</taxon>
        <taxon>Bacteroidia</taxon>
        <taxon>Bacteroidales</taxon>
        <taxon>Candidatus Ordinivivax</taxon>
    </lineage>
</organism>
<dbReference type="InterPro" id="IPR001296">
    <property type="entry name" value="Glyco_trans_1"/>
</dbReference>
<dbReference type="Gene3D" id="3.40.50.2000">
    <property type="entry name" value="Glycogen Phosphorylase B"/>
    <property type="match status" value="1"/>
</dbReference>
<dbReference type="EMBL" id="SNRX01000008">
    <property type="protein sequence ID" value="KAA6302327.1"/>
    <property type="molecule type" value="Genomic_DNA"/>
</dbReference>
<evidence type="ECO:0000313" key="2">
    <source>
        <dbReference type="EMBL" id="KAA6302327.1"/>
    </source>
</evidence>
<dbReference type="AlphaFoldDB" id="A0A5M8P1L5"/>
<dbReference type="Pfam" id="PF00534">
    <property type="entry name" value="Glycos_transf_1"/>
    <property type="match status" value="1"/>
</dbReference>
<sequence length="359" mass="41621">MNKSKIIKKTNGIFIDMPLETNWEFLSGLEETSGKIWEVNSLVSNEGRTGKLSGIIRYCKYFYYSFIIFLDRNKYEKLLCWQSFYGIICAFYCRIFHVKKTNKVIVLNFVYKPKGERGLIGKLYFKWLNYCINNQYIDLYISASLTNCKYCANIFNSNINKFKFIPFSVKDSSSTPIHDEALAQSNYILSLGRSNRDWQWLIESFRGSDYNLIIICDELRYPDLPDNITVLNNVWGDDTFKYIKYCKCMIIPILVGSVASGDTVLVQGMSFSKPIIITQPSCLADDYVKDGWNGLTINKVKEDLLIALHKIYTDDNLYHTLSENARKDYLTNYTLLQYGKNVGKQIEQIVKNTVDIVNK</sequence>